<dbReference type="SUPFAM" id="SSF56399">
    <property type="entry name" value="ADP-ribosylation"/>
    <property type="match status" value="1"/>
</dbReference>
<dbReference type="EMBL" id="HBFQ01063474">
    <property type="protein sequence ID" value="CAD8870563.1"/>
    <property type="molecule type" value="Transcribed_RNA"/>
</dbReference>
<organism evidence="1">
    <name type="scientific">Noctiluca scintillans</name>
    <name type="common">Sea sparkle</name>
    <name type="synonym">Red tide dinoflagellate</name>
    <dbReference type="NCBI Taxonomy" id="2966"/>
    <lineage>
        <taxon>Eukaryota</taxon>
        <taxon>Sar</taxon>
        <taxon>Alveolata</taxon>
        <taxon>Dinophyceae</taxon>
        <taxon>Noctilucales</taxon>
        <taxon>Noctilucaceae</taxon>
        <taxon>Noctiluca</taxon>
    </lineage>
</organism>
<accession>A0A7S1FK35</accession>
<name>A0A7S1FK35_NOCSC</name>
<dbReference type="Gene3D" id="3.90.176.10">
    <property type="entry name" value="Toxin ADP-ribosyltransferase, Chain A, domain 1"/>
    <property type="match status" value="1"/>
</dbReference>
<evidence type="ECO:0008006" key="2">
    <source>
        <dbReference type="Google" id="ProtNLM"/>
    </source>
</evidence>
<proteinExistence type="predicted"/>
<dbReference type="AlphaFoldDB" id="A0A7S1FK35"/>
<gene>
    <name evidence="1" type="ORF">NSCI0253_LOCUS44920</name>
</gene>
<sequence>MAVEHSHAKGPTGPELGRYECDDGRMAYLTLYQSQEHPGNSYLFTITGKIGGSNPYNGSGDKFKIGESLLAKPETETANWTCQDPDDFTFKGSLTFDGGIVLKERQQVSTKWKFIGTTDHVQFYFREMVTLPVIFKNQKHLKDNVASKIPTKSQPFSPDSDTILDACGFREPLPPMRAQEHEARKKRVLELYTRESPLFHEMNRSLRDVLKGAEPQPVYVQYFAAFIKDLRDAFFTGDKVIVDFFVGDLYRSLDVDDLEEVKKQFAGSQEEWTWPAFTCMTSDVDVAKRNGNVIVHIRCGVPNKGRDKFAPAAFCPERPNEVLYPIFALFKVVKVEENDGKLWIHCTAGA</sequence>
<protein>
    <recommendedName>
        <fullName evidence="2">Mono(ADP-ribosyl)transferase</fullName>
    </recommendedName>
</protein>
<reference evidence="1" key="1">
    <citation type="submission" date="2021-01" db="EMBL/GenBank/DDBJ databases">
        <authorList>
            <person name="Corre E."/>
            <person name="Pelletier E."/>
            <person name="Niang G."/>
            <person name="Scheremetjew M."/>
            <person name="Finn R."/>
            <person name="Kale V."/>
            <person name="Holt S."/>
            <person name="Cochrane G."/>
            <person name="Meng A."/>
            <person name="Brown T."/>
            <person name="Cohen L."/>
        </authorList>
    </citation>
    <scope>NUCLEOTIDE SEQUENCE</scope>
</reference>
<evidence type="ECO:0000313" key="1">
    <source>
        <dbReference type="EMBL" id="CAD8870563.1"/>
    </source>
</evidence>